<keyword evidence="1" id="KW-0378">Hydrolase</keyword>
<comment type="caution">
    <text evidence="1">The sequence shown here is derived from an EMBL/GenBank/DDBJ whole genome shotgun (WGS) entry which is preliminary data.</text>
</comment>
<dbReference type="Proteomes" id="UP000749311">
    <property type="component" value="Unassembled WGS sequence"/>
</dbReference>
<organism evidence="1 2">
    <name type="scientific">Brooklawnia cerclae</name>
    <dbReference type="NCBI Taxonomy" id="349934"/>
    <lineage>
        <taxon>Bacteria</taxon>
        <taxon>Bacillati</taxon>
        <taxon>Actinomycetota</taxon>
        <taxon>Actinomycetes</taxon>
        <taxon>Propionibacteriales</taxon>
        <taxon>Propionibacteriaceae</taxon>
        <taxon>Brooklawnia</taxon>
    </lineage>
</organism>
<dbReference type="SFLD" id="SFLDS00003">
    <property type="entry name" value="Haloacid_Dehalogenase"/>
    <property type="match status" value="1"/>
</dbReference>
<dbReference type="NCBIfam" id="TIGR01509">
    <property type="entry name" value="HAD-SF-IA-v3"/>
    <property type="match status" value="1"/>
</dbReference>
<reference evidence="1 2" key="1">
    <citation type="submission" date="2020-02" db="EMBL/GenBank/DDBJ databases">
        <title>Sequencing the genomes of 1000 actinobacteria strains.</title>
        <authorList>
            <person name="Klenk H.-P."/>
        </authorList>
    </citation>
    <scope>NUCLEOTIDE SEQUENCE [LARGE SCALE GENOMIC DNA]</scope>
    <source>
        <strain evidence="1 2">DSM 19609</strain>
    </source>
</reference>
<name>A0ABX0SJM6_9ACTN</name>
<keyword evidence="2" id="KW-1185">Reference proteome</keyword>
<evidence type="ECO:0000313" key="1">
    <source>
        <dbReference type="EMBL" id="NIH58602.1"/>
    </source>
</evidence>
<dbReference type="GO" id="GO:0016787">
    <property type="term" value="F:hydrolase activity"/>
    <property type="evidence" value="ECO:0007669"/>
    <property type="project" value="UniProtKB-KW"/>
</dbReference>
<dbReference type="InterPro" id="IPR023214">
    <property type="entry name" value="HAD_sf"/>
</dbReference>
<protein>
    <submittedName>
        <fullName evidence="1">Hydrolase of the HAD superfamily</fullName>
    </submittedName>
</protein>
<dbReference type="SUPFAM" id="SSF56784">
    <property type="entry name" value="HAD-like"/>
    <property type="match status" value="1"/>
</dbReference>
<dbReference type="EMBL" id="JAAMOZ010000004">
    <property type="protein sequence ID" value="NIH58602.1"/>
    <property type="molecule type" value="Genomic_DNA"/>
</dbReference>
<dbReference type="SFLD" id="SFLDG01129">
    <property type="entry name" value="C1.5:_HAD__Beta-PGM__Phosphata"/>
    <property type="match status" value="1"/>
</dbReference>
<accession>A0ABX0SJM6</accession>
<evidence type="ECO:0000313" key="2">
    <source>
        <dbReference type="Proteomes" id="UP000749311"/>
    </source>
</evidence>
<dbReference type="InterPro" id="IPR036412">
    <property type="entry name" value="HAD-like_sf"/>
</dbReference>
<dbReference type="Pfam" id="PF00702">
    <property type="entry name" value="Hydrolase"/>
    <property type="match status" value="1"/>
</dbReference>
<dbReference type="PANTHER" id="PTHR43611:SF3">
    <property type="entry name" value="FLAVIN MONONUCLEOTIDE HYDROLASE 1, CHLOROPLATIC"/>
    <property type="match status" value="1"/>
</dbReference>
<sequence length="205" mass="22116">MSRGILFDLYGVIMRDQSPETIAAIERAAGFGGPQLWDVYWATRDDYDAGLISGRDYWLRLAAKAGHSLPDPDAVLAAEVEGWSRADEQMVAYVRGLASGHRVGVLSNLPPEVIELVETTQPWLATLDSVTYSGRVGLVKPDPRIYRIALSGLGLPPADVLYVDDRPVNVEAARGLGMPAVVFTGLARLRPIVDAHLGPAGIKEA</sequence>
<dbReference type="RefSeq" id="WP_167171364.1">
    <property type="nucleotide sequence ID" value="NZ_BAAAOO010000006.1"/>
</dbReference>
<dbReference type="InterPro" id="IPR006439">
    <property type="entry name" value="HAD-SF_hydro_IA"/>
</dbReference>
<dbReference type="PANTHER" id="PTHR43611">
    <property type="entry name" value="ALPHA-D-GLUCOSE 1-PHOSPHATE PHOSPHATASE"/>
    <property type="match status" value="1"/>
</dbReference>
<proteinExistence type="predicted"/>
<dbReference type="Gene3D" id="3.40.50.1000">
    <property type="entry name" value="HAD superfamily/HAD-like"/>
    <property type="match status" value="1"/>
</dbReference>
<gene>
    <name evidence="1" type="ORF">FB473_003299</name>
</gene>
<dbReference type="CDD" id="cd02603">
    <property type="entry name" value="HAD_sEH-N_like"/>
    <property type="match status" value="1"/>
</dbReference>